<dbReference type="PANTHER" id="PTHR12226">
    <property type="entry name" value="MANNOSE-P-DOLICHOL UTILIZATION DEFECT 1 LEC35 -RELATED"/>
    <property type="match status" value="1"/>
</dbReference>
<evidence type="ECO:0000256" key="10">
    <source>
        <dbReference type="SAM" id="Phobius"/>
    </source>
</evidence>
<feature type="transmembrane region" description="Helical" evidence="10">
    <location>
        <begin position="198"/>
        <end position="215"/>
    </location>
</feature>
<dbReference type="PANTHER" id="PTHR12226:SF2">
    <property type="entry name" value="MANNOSE-P-DOLICHOL UTILIZATION DEFECT 1 PROTEIN"/>
    <property type="match status" value="1"/>
</dbReference>
<feature type="transmembrane region" description="Helical" evidence="10">
    <location>
        <begin position="76"/>
        <end position="99"/>
    </location>
</feature>
<dbReference type="Gene3D" id="1.20.1280.290">
    <property type="match status" value="2"/>
</dbReference>
<keyword evidence="6 8" id="KW-0472">Membrane</keyword>
<evidence type="ECO:0000256" key="6">
    <source>
        <dbReference type="ARBA" id="ARBA00023136"/>
    </source>
</evidence>
<evidence type="ECO:0000256" key="5">
    <source>
        <dbReference type="ARBA" id="ARBA00022989"/>
    </source>
</evidence>
<proteinExistence type="inferred from homology"/>
<organism evidence="11 12">
    <name type="scientific">Austropuccinia psidii MF-1</name>
    <dbReference type="NCBI Taxonomy" id="1389203"/>
    <lineage>
        <taxon>Eukaryota</taxon>
        <taxon>Fungi</taxon>
        <taxon>Dikarya</taxon>
        <taxon>Basidiomycota</taxon>
        <taxon>Pucciniomycotina</taxon>
        <taxon>Pucciniomycetes</taxon>
        <taxon>Pucciniales</taxon>
        <taxon>Sphaerophragmiaceae</taxon>
        <taxon>Austropuccinia</taxon>
    </lineage>
</organism>
<feature type="transmembrane region" description="Helical" evidence="10">
    <location>
        <begin position="221"/>
        <end position="242"/>
    </location>
</feature>
<gene>
    <name evidence="11" type="ORF">O181_043336</name>
</gene>
<evidence type="ECO:0000313" key="12">
    <source>
        <dbReference type="Proteomes" id="UP000765509"/>
    </source>
</evidence>
<feature type="transmembrane region" description="Helical" evidence="10">
    <location>
        <begin position="159"/>
        <end position="177"/>
    </location>
</feature>
<name>A0A9Q3HFW4_9BASI</name>
<dbReference type="Proteomes" id="UP000765509">
    <property type="component" value="Unassembled WGS sequence"/>
</dbReference>
<dbReference type="OrthoDB" id="271506at2759"/>
<dbReference type="Pfam" id="PF04193">
    <property type="entry name" value="PQ-loop"/>
    <property type="match status" value="2"/>
</dbReference>
<evidence type="ECO:0000256" key="7">
    <source>
        <dbReference type="ARBA" id="ARBA00038475"/>
    </source>
</evidence>
<evidence type="ECO:0000256" key="2">
    <source>
        <dbReference type="ARBA" id="ARBA00022448"/>
    </source>
</evidence>
<comment type="caution">
    <text evidence="11">The sequence shown here is derived from an EMBL/GenBank/DDBJ whole genome shotgun (WGS) entry which is preliminary data.</text>
</comment>
<keyword evidence="4" id="KW-0677">Repeat</keyword>
<reference evidence="11" key="1">
    <citation type="submission" date="2021-03" db="EMBL/GenBank/DDBJ databases">
        <title>Draft genome sequence of rust myrtle Austropuccinia psidii MF-1, a brazilian biotype.</title>
        <authorList>
            <person name="Quecine M.C."/>
            <person name="Pachon D.M.R."/>
            <person name="Bonatelli M.L."/>
            <person name="Correr F.H."/>
            <person name="Franceschini L.M."/>
            <person name="Leite T.F."/>
            <person name="Margarido G.R.A."/>
            <person name="Almeida C.A."/>
            <person name="Ferrarezi J.A."/>
            <person name="Labate C.A."/>
        </authorList>
    </citation>
    <scope>NUCLEOTIDE SEQUENCE</scope>
    <source>
        <strain evidence="11">MF-1</strain>
    </source>
</reference>
<dbReference type="InterPro" id="IPR006603">
    <property type="entry name" value="PQ-loop_rpt"/>
</dbReference>
<evidence type="ECO:0000256" key="3">
    <source>
        <dbReference type="ARBA" id="ARBA00022692"/>
    </source>
</evidence>
<comment type="similarity">
    <text evidence="7 8">Belongs to the MPDU1 (TC 2.A.43.3) family.</text>
</comment>
<sequence length="300" mass="33717">MSWLYPITHNIPWFIRTPTIELLGSECYTNLIYDLKFDHLFCLKFGLSKLISLTIVLGSGIVKLPQIIKIIKLKSARGLSLSSYWLDSFGHIIIIAYNYRHEFPVTTYGESFLLLIQNLIIINLIIVLANHSMSRLLSLFVISIPIGLLTLTLVPNSPIPSSLLQALLTLTIPLGLGSKIPQIMINFERKTTGPLSRFLVTSSFLGCLARLFTTLTETGDWTLLCNFGLGSALNGILVYQLITYSKNQPTSHRTQSTNDVELERLTSSNGLTTPNRRHHYNNSTPKIDLNSPKQWTRKAD</sequence>
<keyword evidence="2" id="KW-0813">Transport</keyword>
<feature type="transmembrane region" description="Helical" evidence="10">
    <location>
        <begin position="111"/>
        <end position="129"/>
    </location>
</feature>
<evidence type="ECO:0000256" key="9">
    <source>
        <dbReference type="SAM" id="MobiDB-lite"/>
    </source>
</evidence>
<protein>
    <recommendedName>
        <fullName evidence="8">Mannose-P-dolichol utilization defect 1 protein homolog</fullName>
    </recommendedName>
</protein>
<dbReference type="InterPro" id="IPR016817">
    <property type="entry name" value="MannP-dilichol_defect-1"/>
</dbReference>
<accession>A0A9Q3HFW4</accession>
<feature type="transmembrane region" description="Helical" evidence="10">
    <location>
        <begin position="45"/>
        <end position="64"/>
    </location>
</feature>
<dbReference type="AlphaFoldDB" id="A0A9Q3HFW4"/>
<keyword evidence="5 8" id="KW-1133">Transmembrane helix</keyword>
<comment type="subcellular location">
    <subcellularLocation>
        <location evidence="1 8">Membrane</location>
        <topology evidence="1 8">Multi-pass membrane protein</topology>
    </subcellularLocation>
</comment>
<evidence type="ECO:0000313" key="11">
    <source>
        <dbReference type="EMBL" id="MBW0503621.1"/>
    </source>
</evidence>
<evidence type="ECO:0000256" key="1">
    <source>
        <dbReference type="ARBA" id="ARBA00004141"/>
    </source>
</evidence>
<dbReference type="GO" id="GO:0016020">
    <property type="term" value="C:membrane"/>
    <property type="evidence" value="ECO:0007669"/>
    <property type="project" value="UniProtKB-SubCell"/>
</dbReference>
<feature type="region of interest" description="Disordered" evidence="9">
    <location>
        <begin position="267"/>
        <end position="300"/>
    </location>
</feature>
<keyword evidence="3 8" id="KW-0812">Transmembrane</keyword>
<keyword evidence="12" id="KW-1185">Reference proteome</keyword>
<dbReference type="EMBL" id="AVOT02017490">
    <property type="protein sequence ID" value="MBW0503621.1"/>
    <property type="molecule type" value="Genomic_DNA"/>
</dbReference>
<dbReference type="SMART" id="SM00679">
    <property type="entry name" value="CTNS"/>
    <property type="match status" value="2"/>
</dbReference>
<evidence type="ECO:0000256" key="8">
    <source>
        <dbReference type="PIRNR" id="PIRNR023381"/>
    </source>
</evidence>
<feature type="transmembrane region" description="Helical" evidence="10">
    <location>
        <begin position="136"/>
        <end position="153"/>
    </location>
</feature>
<evidence type="ECO:0000256" key="4">
    <source>
        <dbReference type="ARBA" id="ARBA00022737"/>
    </source>
</evidence>
<dbReference type="PIRSF" id="PIRSF023381">
    <property type="entry name" value="MannP-dilichol_defect-1p"/>
    <property type="match status" value="1"/>
</dbReference>